<dbReference type="InterPro" id="IPR035934">
    <property type="entry name" value="Phage_tail_protein-like_sf"/>
</dbReference>
<reference evidence="1 2" key="1">
    <citation type="submission" date="2018-05" db="EMBL/GenBank/DDBJ databases">
        <title>Draft Genome Sequences for a Diverse set of 7 Haemophilus Species.</title>
        <authorList>
            <person name="Nichols M."/>
            <person name="Topaz N."/>
            <person name="Wang X."/>
            <person name="Wang X."/>
            <person name="Boxrud D."/>
        </authorList>
    </citation>
    <scope>NUCLEOTIDE SEQUENCE [LARGE SCALE GENOMIC DNA]</scope>
    <source>
        <strain evidence="1 2">C2010039593</strain>
    </source>
</reference>
<dbReference type="RefSeq" id="WP_111313746.1">
    <property type="nucleotide sequence ID" value="NZ_CAUPAH010000038.1"/>
</dbReference>
<protein>
    <recommendedName>
        <fullName evidence="3">Phage tail protein</fullName>
    </recommendedName>
</protein>
<evidence type="ECO:0008006" key="3">
    <source>
        <dbReference type="Google" id="ProtNLM"/>
    </source>
</evidence>
<dbReference type="AlphaFoldDB" id="A0A369Z8A3"/>
<dbReference type="InterPro" id="IPR009312">
    <property type="entry name" value="Phage_lambda_GpU-like"/>
</dbReference>
<sequence>MRFHNAIRKEVLDYLAEKMPNIKNFYNGIPNILDIKNELPLVCVHLDDAQAEQHVLGGQQWEADLQIFIVVPFGESEPRLDEFASEIHEAMKFKDFQTIEQKYEQSYSYDYDEDKEWVSAVLSFKIIYNSEWINSIYLTNQVKEGENNV</sequence>
<dbReference type="Proteomes" id="UP000253999">
    <property type="component" value="Unassembled WGS sequence"/>
</dbReference>
<evidence type="ECO:0000313" key="2">
    <source>
        <dbReference type="Proteomes" id="UP000253999"/>
    </source>
</evidence>
<gene>
    <name evidence="1" type="ORF">DPV98_10820</name>
</gene>
<accession>A0A369Z8A3</accession>
<comment type="caution">
    <text evidence="1">The sequence shown here is derived from an EMBL/GenBank/DDBJ whole genome shotgun (WGS) entry which is preliminary data.</text>
</comment>
<dbReference type="Pfam" id="PF06141">
    <property type="entry name" value="Phage_tail_U"/>
    <property type="match status" value="1"/>
</dbReference>
<dbReference type="InterPro" id="IPR038512">
    <property type="entry name" value="GpU-like_sf"/>
</dbReference>
<dbReference type="Gene3D" id="3.30.70.1700">
    <property type="entry name" value="Phage minor tail protein U"/>
    <property type="match status" value="1"/>
</dbReference>
<dbReference type="SUPFAM" id="SSF143749">
    <property type="entry name" value="Phage tail protein-like"/>
    <property type="match status" value="1"/>
</dbReference>
<dbReference type="EMBL" id="QEQD01000019">
    <property type="protein sequence ID" value="RDE99485.1"/>
    <property type="molecule type" value="Genomic_DNA"/>
</dbReference>
<name>A0A369Z8A3_HAEPH</name>
<organism evidence="1 2">
    <name type="scientific">Haemophilus parahaemolyticus</name>
    <dbReference type="NCBI Taxonomy" id="735"/>
    <lineage>
        <taxon>Bacteria</taxon>
        <taxon>Pseudomonadati</taxon>
        <taxon>Pseudomonadota</taxon>
        <taxon>Gammaproteobacteria</taxon>
        <taxon>Pasteurellales</taxon>
        <taxon>Pasteurellaceae</taxon>
        <taxon>Haemophilus</taxon>
    </lineage>
</organism>
<proteinExistence type="predicted"/>
<evidence type="ECO:0000313" key="1">
    <source>
        <dbReference type="EMBL" id="RDE99485.1"/>
    </source>
</evidence>